<dbReference type="InterPro" id="IPR034660">
    <property type="entry name" value="DinB/YfiT-like"/>
</dbReference>
<dbReference type="RefSeq" id="WP_344381491.1">
    <property type="nucleotide sequence ID" value="NZ_BAAATA010000002.1"/>
</dbReference>
<dbReference type="NCBIfam" id="TIGR03083">
    <property type="entry name" value="maleylpyruvate isomerase family mycothiol-dependent enzyme"/>
    <property type="match status" value="1"/>
</dbReference>
<dbReference type="Gene3D" id="1.20.120.450">
    <property type="entry name" value="dinb family like domain"/>
    <property type="match status" value="1"/>
</dbReference>
<evidence type="ECO:0000259" key="1">
    <source>
        <dbReference type="Pfam" id="PF11716"/>
    </source>
</evidence>
<gene>
    <name evidence="2" type="ORF">GCM10010406_05900</name>
</gene>
<sequence length="201" mass="21658">MSDESPHSPDEVLRCHAEALAFFGRGVHAVLPDRWDLPTPDEDWTVRDLVNHLTVEQLWVPPLVDEGLDPAAVGDRFDGDVLGDDPAAAWDAAAEAARRSWERPGALEKRVHLSYGVSSGLAYCAQMTADATVHGWDLARAVGADPRVPESLVAFSLREFGGYSGSLADSGLFAPPVEIPENAPDADRLLALTGRSPGWRP</sequence>
<dbReference type="NCBIfam" id="TIGR03086">
    <property type="entry name" value="TIGR03086 family metal-binding protein"/>
    <property type="match status" value="1"/>
</dbReference>
<evidence type="ECO:0000313" key="3">
    <source>
        <dbReference type="Proteomes" id="UP001501358"/>
    </source>
</evidence>
<dbReference type="Pfam" id="PF11716">
    <property type="entry name" value="MDMPI_N"/>
    <property type="match status" value="1"/>
</dbReference>
<keyword evidence="3" id="KW-1185">Reference proteome</keyword>
<dbReference type="InterPro" id="IPR017517">
    <property type="entry name" value="Maleyloyr_isom"/>
</dbReference>
<dbReference type="Proteomes" id="UP001501358">
    <property type="component" value="Unassembled WGS sequence"/>
</dbReference>
<protein>
    <submittedName>
        <fullName evidence="2">TIGR03086 family metal-binding protein</fullName>
    </submittedName>
</protein>
<accession>A0ABN3L048</accession>
<feature type="domain" description="Mycothiol-dependent maleylpyruvate isomerase metal-binding" evidence="1">
    <location>
        <begin position="18"/>
        <end position="139"/>
    </location>
</feature>
<comment type="caution">
    <text evidence="2">The sequence shown here is derived from an EMBL/GenBank/DDBJ whole genome shotgun (WGS) entry which is preliminary data.</text>
</comment>
<reference evidence="2 3" key="1">
    <citation type="journal article" date="2019" name="Int. J. Syst. Evol. Microbiol.">
        <title>The Global Catalogue of Microorganisms (GCM) 10K type strain sequencing project: providing services to taxonomists for standard genome sequencing and annotation.</title>
        <authorList>
            <consortium name="The Broad Institute Genomics Platform"/>
            <consortium name="The Broad Institute Genome Sequencing Center for Infectious Disease"/>
            <person name="Wu L."/>
            <person name="Ma J."/>
        </authorList>
    </citation>
    <scope>NUCLEOTIDE SEQUENCE [LARGE SCALE GENOMIC DNA]</scope>
    <source>
        <strain evidence="2 3">JCM 6307</strain>
    </source>
</reference>
<organism evidence="2 3">
    <name type="scientific">Streptomyces thermolineatus</name>
    <dbReference type="NCBI Taxonomy" id="44033"/>
    <lineage>
        <taxon>Bacteria</taxon>
        <taxon>Bacillati</taxon>
        <taxon>Actinomycetota</taxon>
        <taxon>Actinomycetes</taxon>
        <taxon>Kitasatosporales</taxon>
        <taxon>Streptomycetaceae</taxon>
        <taxon>Streptomyces</taxon>
    </lineage>
</organism>
<dbReference type="SUPFAM" id="SSF109854">
    <property type="entry name" value="DinB/YfiT-like putative metalloenzymes"/>
    <property type="match status" value="1"/>
</dbReference>
<evidence type="ECO:0000313" key="2">
    <source>
        <dbReference type="EMBL" id="GAA2472976.1"/>
    </source>
</evidence>
<name>A0ABN3L048_9ACTN</name>
<dbReference type="EMBL" id="BAAATA010000002">
    <property type="protein sequence ID" value="GAA2472976.1"/>
    <property type="molecule type" value="Genomic_DNA"/>
</dbReference>
<proteinExistence type="predicted"/>
<dbReference type="InterPro" id="IPR017520">
    <property type="entry name" value="CHP03086"/>
</dbReference>
<dbReference type="InterPro" id="IPR024344">
    <property type="entry name" value="MDMPI_metal-binding"/>
</dbReference>